<dbReference type="InterPro" id="IPR026565">
    <property type="entry name" value="PPDK_reg"/>
</dbReference>
<comment type="similarity">
    <text evidence="5">Belongs to the pyruvate, phosphate/water dikinase regulatory protein family. PDRP subfamily.</text>
</comment>
<evidence type="ECO:0000313" key="6">
    <source>
        <dbReference type="EMBL" id="GGG04900.1"/>
    </source>
</evidence>
<feature type="binding site" evidence="5">
    <location>
        <begin position="150"/>
        <end position="157"/>
    </location>
    <ligand>
        <name>ADP</name>
        <dbReference type="ChEBI" id="CHEBI:456216"/>
    </ligand>
</feature>
<keyword evidence="1 5" id="KW-0723">Serine/threonine-protein kinase</keyword>
<keyword evidence="4 5" id="KW-0418">Kinase</keyword>
<organism evidence="6 7">
    <name type="scientific">Paenibacillus abyssi</name>
    <dbReference type="NCBI Taxonomy" id="1340531"/>
    <lineage>
        <taxon>Bacteria</taxon>
        <taxon>Bacillati</taxon>
        <taxon>Bacillota</taxon>
        <taxon>Bacilli</taxon>
        <taxon>Bacillales</taxon>
        <taxon>Paenibacillaceae</taxon>
        <taxon>Paenibacillus</taxon>
    </lineage>
</organism>
<keyword evidence="6" id="KW-0670">Pyruvate</keyword>
<dbReference type="EC" id="2.7.11.32" evidence="5"/>
<comment type="caution">
    <text evidence="6">The sequence shown here is derived from an EMBL/GenBank/DDBJ whole genome shotgun (WGS) entry which is preliminary data.</text>
</comment>
<reference evidence="6" key="1">
    <citation type="journal article" date="2014" name="Int. J. Syst. Evol. Microbiol.">
        <title>Complete genome sequence of Corynebacterium casei LMG S-19264T (=DSM 44701T), isolated from a smear-ripened cheese.</title>
        <authorList>
            <consortium name="US DOE Joint Genome Institute (JGI-PGF)"/>
            <person name="Walter F."/>
            <person name="Albersmeier A."/>
            <person name="Kalinowski J."/>
            <person name="Ruckert C."/>
        </authorList>
    </citation>
    <scope>NUCLEOTIDE SEQUENCE</scope>
    <source>
        <strain evidence="6">CGMCC 1.12987</strain>
    </source>
</reference>
<protein>
    <recommendedName>
        <fullName evidence="5">Putative pyruvate, phosphate dikinase regulatory protein</fullName>
        <shortName evidence="5">PPDK regulatory protein</shortName>
        <ecNumber evidence="5">2.7.11.32</ecNumber>
        <ecNumber evidence="5">2.7.4.27</ecNumber>
    </recommendedName>
</protein>
<comment type="catalytic activity">
    <reaction evidence="5">
        <text>N(tele)-phospho-L-histidyl/O-phospho-L-threonyl-[pyruvate, phosphate dikinase] + phosphate + H(+) = N(tele)-phospho-L-histidyl/L-threonyl-[pyruvate, phosphate dikinase] + diphosphate</text>
        <dbReference type="Rhea" id="RHEA:43696"/>
        <dbReference type="Rhea" id="RHEA-COMP:10650"/>
        <dbReference type="Rhea" id="RHEA-COMP:10651"/>
        <dbReference type="ChEBI" id="CHEBI:15378"/>
        <dbReference type="ChEBI" id="CHEBI:30013"/>
        <dbReference type="ChEBI" id="CHEBI:33019"/>
        <dbReference type="ChEBI" id="CHEBI:43474"/>
        <dbReference type="ChEBI" id="CHEBI:61977"/>
        <dbReference type="ChEBI" id="CHEBI:83586"/>
        <dbReference type="EC" id="2.7.4.27"/>
    </reaction>
</comment>
<keyword evidence="3 5" id="KW-0547">Nucleotide-binding</keyword>
<dbReference type="GO" id="GO:0016776">
    <property type="term" value="F:phosphotransferase activity, phosphate group as acceptor"/>
    <property type="evidence" value="ECO:0007669"/>
    <property type="project" value="UniProtKB-UniRule"/>
</dbReference>
<evidence type="ECO:0000256" key="1">
    <source>
        <dbReference type="ARBA" id="ARBA00022527"/>
    </source>
</evidence>
<dbReference type="GO" id="GO:0043531">
    <property type="term" value="F:ADP binding"/>
    <property type="evidence" value="ECO:0007669"/>
    <property type="project" value="UniProtKB-UniRule"/>
</dbReference>
<comment type="catalytic activity">
    <reaction evidence="5">
        <text>N(tele)-phospho-L-histidyl/L-threonyl-[pyruvate, phosphate dikinase] + ADP = N(tele)-phospho-L-histidyl/O-phospho-L-threonyl-[pyruvate, phosphate dikinase] + AMP + H(+)</text>
        <dbReference type="Rhea" id="RHEA:43692"/>
        <dbReference type="Rhea" id="RHEA-COMP:10650"/>
        <dbReference type="Rhea" id="RHEA-COMP:10651"/>
        <dbReference type="ChEBI" id="CHEBI:15378"/>
        <dbReference type="ChEBI" id="CHEBI:30013"/>
        <dbReference type="ChEBI" id="CHEBI:61977"/>
        <dbReference type="ChEBI" id="CHEBI:83586"/>
        <dbReference type="ChEBI" id="CHEBI:456215"/>
        <dbReference type="ChEBI" id="CHEBI:456216"/>
        <dbReference type="EC" id="2.7.11.32"/>
    </reaction>
</comment>
<evidence type="ECO:0000256" key="5">
    <source>
        <dbReference type="HAMAP-Rule" id="MF_00921"/>
    </source>
</evidence>
<dbReference type="PANTHER" id="PTHR31756">
    <property type="entry name" value="PYRUVATE, PHOSPHATE DIKINASE REGULATORY PROTEIN 1, CHLOROPLASTIC"/>
    <property type="match status" value="1"/>
</dbReference>
<dbReference type="PANTHER" id="PTHR31756:SF3">
    <property type="entry name" value="PYRUVATE, PHOSPHATE DIKINASE REGULATORY PROTEIN 1, CHLOROPLASTIC"/>
    <property type="match status" value="1"/>
</dbReference>
<reference evidence="6" key="2">
    <citation type="submission" date="2020-09" db="EMBL/GenBank/DDBJ databases">
        <authorList>
            <person name="Sun Q."/>
            <person name="Zhou Y."/>
        </authorList>
    </citation>
    <scope>NUCLEOTIDE SEQUENCE</scope>
    <source>
        <strain evidence="6">CGMCC 1.12987</strain>
    </source>
</reference>
<accession>A0A917FSP8</accession>
<name>A0A917FSP8_9BACL</name>
<dbReference type="Proteomes" id="UP000644756">
    <property type="component" value="Unassembled WGS sequence"/>
</dbReference>
<dbReference type="HAMAP" id="MF_00921">
    <property type="entry name" value="PDRP"/>
    <property type="match status" value="1"/>
</dbReference>
<dbReference type="GO" id="GO:0005524">
    <property type="term" value="F:ATP binding"/>
    <property type="evidence" value="ECO:0007669"/>
    <property type="project" value="InterPro"/>
</dbReference>
<gene>
    <name evidence="6" type="ORF">GCM10010916_22520</name>
</gene>
<dbReference type="RefSeq" id="WP_188531154.1">
    <property type="nucleotide sequence ID" value="NZ_BMGR01000006.1"/>
</dbReference>
<dbReference type="EMBL" id="BMGR01000006">
    <property type="protein sequence ID" value="GGG04900.1"/>
    <property type="molecule type" value="Genomic_DNA"/>
</dbReference>
<keyword evidence="7" id="KW-1185">Reference proteome</keyword>
<proteinExistence type="inferred from homology"/>
<sequence>MGQEKIIYVCSDAVGETSEAVARAAMRQFPAGEVKLKRYGHIKSEEEIAAIVKEAAATGGFIAFTLVQPELREMMKEEAQRCGVRVVDVMGPMMQAYIDTFNGFPKRQPGLLHALDEDYFERIEAIEFAVKYDDGKDARGLQQAQVVLVGVSRTSKTPLSIFLAHKGIKVANFPLIPEVKVPPELVPVPGRLIVGLTMQPEHMIKVRKERLKTMGLPPVSQYASIARIDEELSYAAKVMQSLDCRIIDVTDRAIEETAGIVSAWLNEINR</sequence>
<dbReference type="Pfam" id="PF03618">
    <property type="entry name" value="Kinase-PPPase"/>
    <property type="match status" value="1"/>
</dbReference>
<keyword evidence="2 5" id="KW-0808">Transferase</keyword>
<dbReference type="EC" id="2.7.4.27" evidence="5"/>
<dbReference type="GO" id="GO:0004674">
    <property type="term" value="F:protein serine/threonine kinase activity"/>
    <property type="evidence" value="ECO:0007669"/>
    <property type="project" value="UniProtKB-UniRule"/>
</dbReference>
<evidence type="ECO:0000313" key="7">
    <source>
        <dbReference type="Proteomes" id="UP000644756"/>
    </source>
</evidence>
<evidence type="ECO:0000256" key="3">
    <source>
        <dbReference type="ARBA" id="ARBA00022741"/>
    </source>
</evidence>
<evidence type="ECO:0000256" key="4">
    <source>
        <dbReference type="ARBA" id="ARBA00022777"/>
    </source>
</evidence>
<comment type="function">
    <text evidence="5">Bifunctional serine/threonine kinase and phosphorylase involved in the regulation of the pyruvate, phosphate dikinase (PPDK) by catalyzing its phosphorylation/dephosphorylation.</text>
</comment>
<dbReference type="InterPro" id="IPR005177">
    <property type="entry name" value="Kinase-pyrophosphorylase"/>
</dbReference>
<evidence type="ECO:0000256" key="2">
    <source>
        <dbReference type="ARBA" id="ARBA00022679"/>
    </source>
</evidence>
<dbReference type="AlphaFoldDB" id="A0A917FSP8"/>
<dbReference type="NCBIfam" id="NF003742">
    <property type="entry name" value="PRK05339.1"/>
    <property type="match status" value="1"/>
</dbReference>